<name>A0A2T6AJC1_9RHOB</name>
<dbReference type="SUPFAM" id="SSF52540">
    <property type="entry name" value="P-loop containing nucleoside triphosphate hydrolases"/>
    <property type="match status" value="1"/>
</dbReference>
<dbReference type="EMBL" id="QBKP01000024">
    <property type="protein sequence ID" value="PTX43897.1"/>
    <property type="molecule type" value="Genomic_DNA"/>
</dbReference>
<accession>A0A2T6AJC1</accession>
<evidence type="ECO:0000313" key="3">
    <source>
        <dbReference type="Proteomes" id="UP000244224"/>
    </source>
</evidence>
<dbReference type="Pfam" id="PF12705">
    <property type="entry name" value="PDDEXK_1"/>
    <property type="match status" value="1"/>
</dbReference>
<protein>
    <submittedName>
        <fullName evidence="2">PD-(D/E)XK nuclease superfamily protein</fullName>
    </submittedName>
</protein>
<dbReference type="InterPro" id="IPR038726">
    <property type="entry name" value="PDDEXK_AddAB-type"/>
</dbReference>
<dbReference type="Proteomes" id="UP000244224">
    <property type="component" value="Unassembled WGS sequence"/>
</dbReference>
<dbReference type="RefSeq" id="WP_108130639.1">
    <property type="nucleotide sequence ID" value="NZ_QBKP01000024.1"/>
</dbReference>
<dbReference type="Gene3D" id="3.90.320.10">
    <property type="match status" value="1"/>
</dbReference>
<dbReference type="AlphaFoldDB" id="A0A2T6AJC1"/>
<keyword evidence="3" id="KW-1185">Reference proteome</keyword>
<dbReference type="InterPro" id="IPR027417">
    <property type="entry name" value="P-loop_NTPase"/>
</dbReference>
<dbReference type="OrthoDB" id="5401254at2"/>
<evidence type="ECO:0000313" key="2">
    <source>
        <dbReference type="EMBL" id="PTX43897.1"/>
    </source>
</evidence>
<organism evidence="2 3">
    <name type="scientific">Gemmobacter caeni</name>
    <dbReference type="NCBI Taxonomy" id="589035"/>
    <lineage>
        <taxon>Bacteria</taxon>
        <taxon>Pseudomonadati</taxon>
        <taxon>Pseudomonadota</taxon>
        <taxon>Alphaproteobacteria</taxon>
        <taxon>Rhodobacterales</taxon>
        <taxon>Paracoccaceae</taxon>
        <taxon>Gemmobacter</taxon>
    </lineage>
</organism>
<gene>
    <name evidence="2" type="ORF">C8N34_12430</name>
</gene>
<sequence length="850" mass="91440">MHYPFLVCDPRSGLHYRLTDTGVAELSLAPKPVPWVPGQAIVEYADLVWRDSLANAPIETISAVTAALEDLILATTDLRLPKLGSLPNSRAGLHLDALIRLWGRLGDALPEGLAPVRHVLELPYGQFLDALPVVNGSLDPHAPAIMAALYARLEQEFGSVEGPATSRAAPVGTGLHALQGSIAAPQIDAKAKDDSLAFYGLRDLAACADFAAARARTLIEAGVAARDIAVLTGHDPHQLARAFAHQGVPLSGLPASLPERDIVGETALHLALAKRPPTPAMVLASLALSPLMPWSSQTGRDLAEALMAGDFRGGILSSTPAHKELWDDIRASAGSLAQLRFLIDRICGQIAQGAEVRARLPIPPSDGSPDWEAILRGIQIASHSAGDPERNLEGVSLWSAQESPWRPCRHLIVADFTDGLYPTRPRANPMFLDSEIAQIREATGLHLRGRAEGLAQSLSLFDQQLQAVADSATFLIPWRDLSGARLQPSAGLSLIARFISDVEDGADLIADVSRMRPEDWPVAHHRLPPLPEPPELPEALQFAGRNLLALRRKDDGTTKPQSPSRLETLLVSPLAWLLAEVEANDLSWSAEELDVMAKGNIAHDVFEHVFLKDQPIPDRTALTDAVIAAYDSALTRHANFLRSASWDMERQGLEREILQAALRWRDHLLALGAKIIGNEIWLSGEAHGINLHGKADAILELPDGGLLIVDHKKSGTSGRRKRMEAGWDLQAALYRDMIARPIRREGDGMDALIGRSVGIAYHLMNDGGLLTSGLALADGSPAKDMGDAINAAAVGRLAERLAELGAGRVVLNTTADVDFFKKEAGFTPYALTDGSALVTAFIRKIEDSEA</sequence>
<feature type="domain" description="PD-(D/E)XK endonuclease-like" evidence="1">
    <location>
        <begin position="562"/>
        <end position="764"/>
    </location>
</feature>
<reference evidence="2 3" key="1">
    <citation type="submission" date="2018-04" db="EMBL/GenBank/DDBJ databases">
        <title>Genomic Encyclopedia of Archaeal and Bacterial Type Strains, Phase II (KMG-II): from individual species to whole genera.</title>
        <authorList>
            <person name="Goeker M."/>
        </authorList>
    </citation>
    <scope>NUCLEOTIDE SEQUENCE [LARGE SCALE GENOMIC DNA]</scope>
    <source>
        <strain evidence="2 3">DSM 21823</strain>
    </source>
</reference>
<evidence type="ECO:0000259" key="1">
    <source>
        <dbReference type="Pfam" id="PF12705"/>
    </source>
</evidence>
<comment type="caution">
    <text evidence="2">The sequence shown here is derived from an EMBL/GenBank/DDBJ whole genome shotgun (WGS) entry which is preliminary data.</text>
</comment>
<dbReference type="InterPro" id="IPR011604">
    <property type="entry name" value="PDDEXK-like_dom_sf"/>
</dbReference>
<proteinExistence type="predicted"/>